<keyword evidence="3" id="KW-0812">Transmembrane</keyword>
<keyword evidence="3" id="KW-0472">Membrane</keyword>
<dbReference type="InterPro" id="IPR005111">
    <property type="entry name" value="MoeA_C_domain_IV"/>
</dbReference>
<dbReference type="InterPro" id="IPR038987">
    <property type="entry name" value="MoeA-like"/>
</dbReference>
<dbReference type="NCBIfam" id="TIGR00177">
    <property type="entry name" value="molyb_syn"/>
    <property type="match status" value="1"/>
</dbReference>
<dbReference type="PANTHER" id="PTHR10192:SF5">
    <property type="entry name" value="GEPHYRIN"/>
    <property type="match status" value="1"/>
</dbReference>
<dbReference type="Pfam" id="PF00994">
    <property type="entry name" value="MoCF_biosynth"/>
    <property type="match status" value="1"/>
</dbReference>
<organism evidence="5">
    <name type="scientific">marine sediment metagenome</name>
    <dbReference type="NCBI Taxonomy" id="412755"/>
    <lineage>
        <taxon>unclassified sequences</taxon>
        <taxon>metagenomes</taxon>
        <taxon>ecological metagenomes</taxon>
    </lineage>
</organism>
<evidence type="ECO:0000256" key="3">
    <source>
        <dbReference type="SAM" id="Phobius"/>
    </source>
</evidence>
<protein>
    <recommendedName>
        <fullName evidence="4">MoaB/Mog domain-containing protein</fullName>
    </recommendedName>
</protein>
<dbReference type="GO" id="GO:0005737">
    <property type="term" value="C:cytoplasm"/>
    <property type="evidence" value="ECO:0007669"/>
    <property type="project" value="TreeGrafter"/>
</dbReference>
<evidence type="ECO:0000259" key="4">
    <source>
        <dbReference type="SMART" id="SM00852"/>
    </source>
</evidence>
<dbReference type="Gene3D" id="2.170.190.11">
    <property type="entry name" value="Molybdopterin biosynthesis moea protein, domain 3"/>
    <property type="match status" value="1"/>
</dbReference>
<dbReference type="Pfam" id="PF03454">
    <property type="entry name" value="MoeA_C"/>
    <property type="match status" value="1"/>
</dbReference>
<dbReference type="PANTHER" id="PTHR10192">
    <property type="entry name" value="MOLYBDOPTERIN BIOSYNTHESIS PROTEIN"/>
    <property type="match status" value="1"/>
</dbReference>
<dbReference type="Gene3D" id="2.40.340.10">
    <property type="entry name" value="MoeA, C-terminal, domain IV"/>
    <property type="match status" value="1"/>
</dbReference>
<dbReference type="Gene3D" id="3.90.105.10">
    <property type="entry name" value="Molybdopterin biosynthesis moea protein, domain 2"/>
    <property type="match status" value="1"/>
</dbReference>
<dbReference type="SMART" id="SM00852">
    <property type="entry name" value="MoCF_biosynth"/>
    <property type="match status" value="1"/>
</dbReference>
<comment type="caution">
    <text evidence="5">The sequence shown here is derived from an EMBL/GenBank/DDBJ whole genome shotgun (WGS) entry which is preliminary data.</text>
</comment>
<dbReference type="CDD" id="cd00887">
    <property type="entry name" value="MoeA"/>
    <property type="match status" value="1"/>
</dbReference>
<evidence type="ECO:0000256" key="2">
    <source>
        <dbReference type="ARBA" id="ARBA00023150"/>
    </source>
</evidence>
<keyword evidence="3" id="KW-1133">Transmembrane helix</keyword>
<dbReference type="InterPro" id="IPR036425">
    <property type="entry name" value="MoaB/Mog-like_dom_sf"/>
</dbReference>
<gene>
    <name evidence="5" type="ORF">LCGC14_1612450</name>
</gene>
<feature type="non-terminal residue" evidence="5">
    <location>
        <position position="1"/>
    </location>
</feature>
<evidence type="ECO:0000313" key="5">
    <source>
        <dbReference type="EMBL" id="KKM23713.1"/>
    </source>
</evidence>
<name>A0A0F9KNM2_9ZZZZ</name>
<dbReference type="SUPFAM" id="SSF53218">
    <property type="entry name" value="Molybdenum cofactor biosynthesis proteins"/>
    <property type="match status" value="1"/>
</dbReference>
<dbReference type="SUPFAM" id="SSF63867">
    <property type="entry name" value="MoeA C-terminal domain-like"/>
    <property type="match status" value="1"/>
</dbReference>
<dbReference type="SUPFAM" id="SSF63882">
    <property type="entry name" value="MoeA N-terminal region -like"/>
    <property type="match status" value="1"/>
</dbReference>
<dbReference type="UniPathway" id="UPA00344"/>
<dbReference type="InterPro" id="IPR036135">
    <property type="entry name" value="MoeA_linker/N_sf"/>
</dbReference>
<accession>A0A0F9KNM2</accession>
<dbReference type="InterPro" id="IPR036688">
    <property type="entry name" value="MoeA_C_domain_IV_sf"/>
</dbReference>
<dbReference type="GO" id="GO:0061599">
    <property type="term" value="F:molybdopterin molybdotransferase activity"/>
    <property type="evidence" value="ECO:0007669"/>
    <property type="project" value="TreeGrafter"/>
</dbReference>
<dbReference type="AlphaFoldDB" id="A0A0F9KNM2"/>
<feature type="transmembrane region" description="Helical" evidence="3">
    <location>
        <begin position="233"/>
        <end position="252"/>
    </location>
</feature>
<dbReference type="InterPro" id="IPR001453">
    <property type="entry name" value="MoaB/Mog_dom"/>
</dbReference>
<comment type="pathway">
    <text evidence="1">Cofactor biosynthesis; molybdopterin biosynthesis.</text>
</comment>
<reference evidence="5" key="1">
    <citation type="journal article" date="2015" name="Nature">
        <title>Complex archaea that bridge the gap between prokaryotes and eukaryotes.</title>
        <authorList>
            <person name="Spang A."/>
            <person name="Saw J.H."/>
            <person name="Jorgensen S.L."/>
            <person name="Zaremba-Niedzwiedzka K."/>
            <person name="Martijn J."/>
            <person name="Lind A.E."/>
            <person name="van Eijk R."/>
            <person name="Schleper C."/>
            <person name="Guy L."/>
            <person name="Ettema T.J."/>
        </authorList>
    </citation>
    <scope>NUCLEOTIDE SEQUENCE</scope>
</reference>
<dbReference type="EMBL" id="LAZR01013068">
    <property type="protein sequence ID" value="KKM23713.1"/>
    <property type="molecule type" value="Genomic_DNA"/>
</dbReference>
<feature type="domain" description="MoaB/Mog" evidence="4">
    <location>
        <begin position="118"/>
        <end position="258"/>
    </location>
</feature>
<dbReference type="GO" id="GO:0006777">
    <property type="term" value="P:Mo-molybdopterin cofactor biosynthetic process"/>
    <property type="evidence" value="ECO:0007669"/>
    <property type="project" value="UniProtKB-KW"/>
</dbReference>
<dbReference type="InterPro" id="IPR005110">
    <property type="entry name" value="MoeA_linker/N"/>
</dbReference>
<evidence type="ECO:0000256" key="1">
    <source>
        <dbReference type="ARBA" id="ARBA00005046"/>
    </source>
</evidence>
<sequence length="341" mass="37654">FGAEEDNFIELELIEVIQAGDIPQKELKKGQCSYVATGAAIPENATGVVMVEFTEKEGNQISVSNSVTPGTYVISIGHDIKNGEKIVKKGTLINLATMGILASCGIKDLHVCKRPVVSLMSTGNELVDQDVKSLEIGKIYDVNSVVLRRAIENTGVLVKFLGIIEDNYSDLKNSIDKALETSDIIILSGGTSKGEGDLGPQVLEKYDNIEIMVHGVKIKPGKPIIFVKLKHKIIFILPGYPTSALSCFYVFIDNFLRKMSGFPLREKNSKILEIGERIYSTIGRHEFKAVKIQEVNGVKKIFPIKTGSEAISTMFYADGYIEIAELEAILEKGDQRRFFRF</sequence>
<proteinExistence type="predicted"/>
<keyword evidence="2" id="KW-0501">Molybdenum cofactor biosynthesis</keyword>
<dbReference type="Gene3D" id="3.40.980.10">
    <property type="entry name" value="MoaB/Mog-like domain"/>
    <property type="match status" value="1"/>
</dbReference>
<dbReference type="Pfam" id="PF03453">
    <property type="entry name" value="MoeA_N"/>
    <property type="match status" value="1"/>
</dbReference>